<dbReference type="InterPro" id="IPR005043">
    <property type="entry name" value="XPO2_C"/>
</dbReference>
<dbReference type="EMBL" id="LN736365">
    <property type="protein sequence ID" value="CEP62978.1"/>
    <property type="molecule type" value="Genomic_DNA"/>
</dbReference>
<gene>
    <name evidence="9" type="ORF">LALA0_S06e08240g</name>
</gene>
<feature type="domain" description="Importin N-terminal" evidence="8">
    <location>
        <begin position="23"/>
        <end position="96"/>
    </location>
</feature>
<evidence type="ECO:0000256" key="1">
    <source>
        <dbReference type="ARBA" id="ARBA00004123"/>
    </source>
</evidence>
<evidence type="ECO:0000256" key="7">
    <source>
        <dbReference type="ARBA" id="ARBA00023242"/>
    </source>
</evidence>
<proteinExistence type="inferred from homology"/>
<dbReference type="GO" id="GO:0034399">
    <property type="term" value="C:nuclear periphery"/>
    <property type="evidence" value="ECO:0007669"/>
    <property type="project" value="EnsemblFungi"/>
</dbReference>
<dbReference type="RefSeq" id="XP_022629200.1">
    <property type="nucleotide sequence ID" value="XM_022772059.1"/>
</dbReference>
<evidence type="ECO:0000256" key="4">
    <source>
        <dbReference type="ARBA" id="ARBA00022448"/>
    </source>
</evidence>
<dbReference type="Pfam" id="PF08506">
    <property type="entry name" value="Cse1"/>
    <property type="match status" value="1"/>
</dbReference>
<protein>
    <submittedName>
        <fullName evidence="9">LALA0S06e08240g1_1</fullName>
    </submittedName>
</protein>
<dbReference type="STRING" id="1245769.A0A0C7NBP3"/>
<dbReference type="OrthoDB" id="3268246at2759"/>
<dbReference type="GeneID" id="34686466"/>
<keyword evidence="5" id="KW-0963">Cytoplasm</keyword>
<dbReference type="InterPro" id="IPR011989">
    <property type="entry name" value="ARM-like"/>
</dbReference>
<evidence type="ECO:0000259" key="8">
    <source>
        <dbReference type="PROSITE" id="PS50166"/>
    </source>
</evidence>
<dbReference type="HOGENOM" id="CLU_009614_0_0_1"/>
<dbReference type="GO" id="GO:0005829">
    <property type="term" value="C:cytosol"/>
    <property type="evidence" value="ECO:0007669"/>
    <property type="project" value="TreeGrafter"/>
</dbReference>
<keyword evidence="7" id="KW-0539">Nucleus</keyword>
<evidence type="ECO:0000313" key="9">
    <source>
        <dbReference type="EMBL" id="CEP62978.1"/>
    </source>
</evidence>
<organism evidence="9 10">
    <name type="scientific">Lachancea lanzarotensis</name>
    <dbReference type="NCBI Taxonomy" id="1245769"/>
    <lineage>
        <taxon>Eukaryota</taxon>
        <taxon>Fungi</taxon>
        <taxon>Dikarya</taxon>
        <taxon>Ascomycota</taxon>
        <taxon>Saccharomycotina</taxon>
        <taxon>Saccharomycetes</taxon>
        <taxon>Saccharomycetales</taxon>
        <taxon>Saccharomycetaceae</taxon>
        <taxon>Lachancea</taxon>
    </lineage>
</organism>
<dbReference type="GO" id="GO:0005049">
    <property type="term" value="F:nuclear export signal receptor activity"/>
    <property type="evidence" value="ECO:0007669"/>
    <property type="project" value="EnsemblFungi"/>
</dbReference>
<evidence type="ECO:0000313" key="10">
    <source>
        <dbReference type="Proteomes" id="UP000054304"/>
    </source>
</evidence>
<evidence type="ECO:0000256" key="2">
    <source>
        <dbReference type="ARBA" id="ARBA00004496"/>
    </source>
</evidence>
<dbReference type="GO" id="GO:0061015">
    <property type="term" value="P:snRNA import into nucleus"/>
    <property type="evidence" value="ECO:0007669"/>
    <property type="project" value="EnsemblFungi"/>
</dbReference>
<dbReference type="SUPFAM" id="SSF48371">
    <property type="entry name" value="ARM repeat"/>
    <property type="match status" value="1"/>
</dbReference>
<comment type="similarity">
    <text evidence="3">Belongs to the XPO2/CSE1 family.</text>
</comment>
<keyword evidence="6" id="KW-0653">Protein transport</keyword>
<dbReference type="PANTHER" id="PTHR10997:SF8">
    <property type="entry name" value="EXPORTIN-2"/>
    <property type="match status" value="1"/>
</dbReference>
<dbReference type="GO" id="GO:0031267">
    <property type="term" value="F:small GTPase binding"/>
    <property type="evidence" value="ECO:0007669"/>
    <property type="project" value="InterPro"/>
</dbReference>
<dbReference type="AlphaFoldDB" id="A0A0C7NBP3"/>
<name>A0A0C7NBP3_9SACH</name>
<dbReference type="PANTHER" id="PTHR10997">
    <property type="entry name" value="IMPORTIN-7, 8, 11"/>
    <property type="match status" value="1"/>
</dbReference>
<dbReference type="SMART" id="SM00913">
    <property type="entry name" value="IBN_N"/>
    <property type="match status" value="1"/>
</dbReference>
<keyword evidence="4" id="KW-0813">Transport</keyword>
<dbReference type="PROSITE" id="PS50166">
    <property type="entry name" value="IMPORTIN_B_NT"/>
    <property type="match status" value="1"/>
</dbReference>
<evidence type="ECO:0000256" key="5">
    <source>
        <dbReference type="ARBA" id="ARBA00022490"/>
    </source>
</evidence>
<evidence type="ECO:0000256" key="3">
    <source>
        <dbReference type="ARBA" id="ARBA00008669"/>
    </source>
</evidence>
<dbReference type="GO" id="GO:0006606">
    <property type="term" value="P:protein import into nucleus"/>
    <property type="evidence" value="ECO:0007669"/>
    <property type="project" value="TreeGrafter"/>
</dbReference>
<dbReference type="GO" id="GO:0005635">
    <property type="term" value="C:nuclear envelope"/>
    <property type="evidence" value="ECO:0007669"/>
    <property type="project" value="EnsemblFungi"/>
</dbReference>
<dbReference type="GO" id="GO:0032991">
    <property type="term" value="C:protein-containing complex"/>
    <property type="evidence" value="ECO:0007669"/>
    <property type="project" value="EnsemblFungi"/>
</dbReference>
<dbReference type="Gene3D" id="1.25.10.10">
    <property type="entry name" value="Leucine-rich Repeat Variant"/>
    <property type="match status" value="1"/>
</dbReference>
<dbReference type="Proteomes" id="UP000054304">
    <property type="component" value="Unassembled WGS sequence"/>
</dbReference>
<dbReference type="InterPro" id="IPR016024">
    <property type="entry name" value="ARM-type_fold"/>
</dbReference>
<reference evidence="9 10" key="1">
    <citation type="submission" date="2014-12" db="EMBL/GenBank/DDBJ databases">
        <authorList>
            <person name="Neuveglise Cecile"/>
        </authorList>
    </citation>
    <scope>NUCLEOTIDE SEQUENCE [LARGE SCALE GENOMIC DNA]</scope>
    <source>
        <strain evidence="9 10">CBS 12615</strain>
    </source>
</reference>
<dbReference type="Pfam" id="PF03810">
    <property type="entry name" value="IBN_N"/>
    <property type="match status" value="1"/>
</dbReference>
<keyword evidence="10" id="KW-1185">Reference proteome</keyword>
<dbReference type="GO" id="GO:0006611">
    <property type="term" value="P:protein export from nucleus"/>
    <property type="evidence" value="ECO:0007669"/>
    <property type="project" value="EnsemblFungi"/>
</dbReference>
<dbReference type="Pfam" id="PF03378">
    <property type="entry name" value="CAS_CSE1"/>
    <property type="match status" value="1"/>
</dbReference>
<accession>A0A0C7NBP3</accession>
<comment type="subcellular location">
    <subcellularLocation>
        <location evidence="2">Cytoplasm</location>
    </subcellularLocation>
    <subcellularLocation>
        <location evidence="1">Nucleus</location>
    </subcellularLocation>
</comment>
<dbReference type="InterPro" id="IPR013713">
    <property type="entry name" value="XPO2_central"/>
</dbReference>
<sequence length="959" mass="107585">MSDLVSVAQYLEQSVAASTSKAAEASLKAEESLEGFPLTLMHVIASGNLPVSTRLAGALFFKNFIKRRWVDENGDYLISLSDVDAIKREIVPLMIVLPGNLQIQIGEAISVIADSDFPQRWPNLLDDLIGKFSTNDMVTNRGVLTVAHSIFKRWRPLFRSDELFLEIKFVLDKFASPFLALLQSVDEQITASTADAAKLTLLFDVLLVLIKLYYDLNCQDIPEFFEDNAQLGMGVMLKYLAYDNQLLEDKDEEDQASVVTKVKSSIEELIQLYITRYDDVFEPMANDFIKATLDILTGLMPQAKNDVLISKALHFMTAVTKIPKYFELFNNEGALQSIIEQIILPNVTLREADEELFEDDPIEYVRRDLEGSDSETRRKGCTDFVKELKEKNEHVVVSLVLKQIKAFFLKYQEDPANNWKYKDLSIYLFSTLAINGSISNPGVSSTSILLDVVGFFSEQIFPDLVGSVPHPILKVDAIKYIYTFRNQLSKEQLIQILPILAELLQSEEFVVYTYASITIERILAIRESNTSSVLVFKKSDLAGSSQVLLTNLFRLIFKQGQSPEKLAENEFLMRAVYRVLSTSEELSAPFALNTINELLQIVSIISKNPSNPKFSHYCFESLGVVLKYNQQSLSEFLDIMMPTFMSILSADVQEFIPYTIQLIAYCIEQMPQESSLPASVAQLAQPILSPSVWELKGNIPAVTRLLKDIIRVNPGAYQDLLPVLGVFQRLIASKTYDVNGLDLMEHIVTYVPTEKLQPFLKQIAVLLLQRLQNSRTEKYVKKFLVFLSLVAYKKGSDFVVSFLDDVQNGLFEQIWNSFVISTIPNMGNLLDRKIAIIGVLQVITSGTQFSSKYPNLFAPSLEVLVETAASESIVSMNNDFVDLDNLEEVSTFGSSFSKLSSISEKSFDPVPEVDLTTGLKSYLKDTLLSFNQKTGNSLSGLAPQLSDKAKLALHSLGLT</sequence>
<dbReference type="InterPro" id="IPR001494">
    <property type="entry name" value="Importin-beta_N"/>
</dbReference>
<dbReference type="GO" id="GO:0046827">
    <property type="term" value="P:positive regulation of protein export from nucleus"/>
    <property type="evidence" value="ECO:0007669"/>
    <property type="project" value="EnsemblFungi"/>
</dbReference>
<evidence type="ECO:0000256" key="6">
    <source>
        <dbReference type="ARBA" id="ARBA00022927"/>
    </source>
</evidence>